<evidence type="ECO:0000256" key="5">
    <source>
        <dbReference type="ARBA" id="ARBA00023004"/>
    </source>
</evidence>
<keyword evidence="2" id="KW-0479">Metal-binding</keyword>
<accession>A0ABV2CT88</accession>
<evidence type="ECO:0000313" key="7">
    <source>
        <dbReference type="EMBL" id="MET1491018.1"/>
    </source>
</evidence>
<gene>
    <name evidence="7" type="primary">alkB</name>
    <name evidence="7" type="ORF">ABVT11_14360</name>
</gene>
<comment type="cofactor">
    <cofactor evidence="1">
        <name>Fe(2+)</name>
        <dbReference type="ChEBI" id="CHEBI:29033"/>
    </cofactor>
</comment>
<reference evidence="7 8" key="1">
    <citation type="submission" date="2024-07" db="EMBL/GenBank/DDBJ databases">
        <title>Uliginosibacterium paludis KCTC:42655.</title>
        <authorList>
            <person name="Kim M.K."/>
        </authorList>
    </citation>
    <scope>NUCLEOTIDE SEQUENCE [LARGE SCALE GENOMIC DNA]</scope>
    <source>
        <strain evidence="7 8">KCTC 42655</strain>
    </source>
</reference>
<dbReference type="Gene3D" id="2.60.120.590">
    <property type="entry name" value="Alpha-ketoglutarate-dependent dioxygenase AlkB-like"/>
    <property type="match status" value="1"/>
</dbReference>
<dbReference type="GO" id="GO:0035516">
    <property type="term" value="F:broad specificity oxidative DNA demethylase activity"/>
    <property type="evidence" value="ECO:0007669"/>
    <property type="project" value="UniProtKB-EC"/>
</dbReference>
<evidence type="ECO:0000256" key="4">
    <source>
        <dbReference type="ARBA" id="ARBA00023002"/>
    </source>
</evidence>
<dbReference type="RefSeq" id="WP_345930061.1">
    <property type="nucleotide sequence ID" value="NZ_JBDIVF010000014.1"/>
</dbReference>
<dbReference type="InterPro" id="IPR004574">
    <property type="entry name" value="Alkb"/>
</dbReference>
<evidence type="ECO:0000256" key="3">
    <source>
        <dbReference type="ARBA" id="ARBA00022964"/>
    </source>
</evidence>
<proteinExistence type="predicted"/>
<organism evidence="7 8">
    <name type="scientific">Uliginosibacterium paludis</name>
    <dbReference type="NCBI Taxonomy" id="1615952"/>
    <lineage>
        <taxon>Bacteria</taxon>
        <taxon>Pseudomonadati</taxon>
        <taxon>Pseudomonadota</taxon>
        <taxon>Betaproteobacteria</taxon>
        <taxon>Rhodocyclales</taxon>
        <taxon>Zoogloeaceae</taxon>
        <taxon>Uliginosibacterium</taxon>
    </lineage>
</organism>
<dbReference type="InterPro" id="IPR027450">
    <property type="entry name" value="AlkB-like"/>
</dbReference>
<evidence type="ECO:0000259" key="6">
    <source>
        <dbReference type="PROSITE" id="PS51471"/>
    </source>
</evidence>
<protein>
    <submittedName>
        <fullName evidence="7">DNA oxidative demethylase AlkB</fullName>
        <ecNumber evidence="7">1.14.11.33</ecNumber>
    </submittedName>
</protein>
<name>A0ABV2CT88_9RHOO</name>
<dbReference type="EC" id="1.14.11.33" evidence="7"/>
<dbReference type="SUPFAM" id="SSF51197">
    <property type="entry name" value="Clavaminate synthase-like"/>
    <property type="match status" value="1"/>
</dbReference>
<dbReference type="InterPro" id="IPR037151">
    <property type="entry name" value="AlkB-like_sf"/>
</dbReference>
<dbReference type="EMBL" id="JBEWLZ010000008">
    <property type="protein sequence ID" value="MET1491018.1"/>
    <property type="molecule type" value="Genomic_DNA"/>
</dbReference>
<dbReference type="NCBIfam" id="NF011930">
    <property type="entry name" value="PRK15401.1"/>
    <property type="match status" value="1"/>
</dbReference>
<comment type="caution">
    <text evidence="7">The sequence shown here is derived from an EMBL/GenBank/DDBJ whole genome shotgun (WGS) entry which is preliminary data.</text>
</comment>
<dbReference type="Pfam" id="PF13532">
    <property type="entry name" value="2OG-FeII_Oxy_2"/>
    <property type="match status" value="1"/>
</dbReference>
<dbReference type="PANTHER" id="PTHR16557">
    <property type="entry name" value="ALKYLATED DNA REPAIR PROTEIN ALKB-RELATED"/>
    <property type="match status" value="1"/>
</dbReference>
<dbReference type="PANTHER" id="PTHR16557:SF2">
    <property type="entry name" value="NUCLEIC ACID DIOXYGENASE ALKBH1"/>
    <property type="match status" value="1"/>
</dbReference>
<evidence type="ECO:0000313" key="8">
    <source>
        <dbReference type="Proteomes" id="UP001548590"/>
    </source>
</evidence>
<keyword evidence="8" id="KW-1185">Reference proteome</keyword>
<dbReference type="PROSITE" id="PS51471">
    <property type="entry name" value="FE2OG_OXY"/>
    <property type="match status" value="1"/>
</dbReference>
<dbReference type="InterPro" id="IPR005123">
    <property type="entry name" value="Oxoglu/Fe-dep_dioxygenase_dom"/>
</dbReference>
<sequence>MDDLFADHDASLGRSEVLAEGARVLRGRAHARAAEFLELIDGVSAQAPFRNMTTPGGYPMSVDMSCCGRLGWVSDERGYRYSVTDPQTGRAWPAMPELLRGFAIACAAEAGFPDFSPDACLINRYRPGAKLSLHQDRDEPDLSAPIVSVSLGLPATFLFGGLRRSDPQQRVGLVHGDVVVWGGPARLRFHAVLPVREGEHPLTGRYRINLTFRKASRT</sequence>
<keyword evidence="5" id="KW-0408">Iron</keyword>
<feature type="domain" description="Fe2OG dioxygenase" evidence="6">
    <location>
        <begin position="116"/>
        <end position="216"/>
    </location>
</feature>
<dbReference type="Proteomes" id="UP001548590">
    <property type="component" value="Unassembled WGS sequence"/>
</dbReference>
<keyword evidence="4 7" id="KW-0560">Oxidoreductase</keyword>
<evidence type="ECO:0000256" key="1">
    <source>
        <dbReference type="ARBA" id="ARBA00001954"/>
    </source>
</evidence>
<evidence type="ECO:0000256" key="2">
    <source>
        <dbReference type="ARBA" id="ARBA00022723"/>
    </source>
</evidence>
<keyword evidence="3" id="KW-0223">Dioxygenase</keyword>